<dbReference type="GO" id="GO:0005525">
    <property type="term" value="F:GTP binding"/>
    <property type="evidence" value="ECO:0007669"/>
    <property type="project" value="UniProtKB-KW"/>
</dbReference>
<dbReference type="InterPro" id="IPR012675">
    <property type="entry name" value="Beta-grasp_dom_sf"/>
</dbReference>
<sequence length="377" mass="42076">MPANVTPEYKKAEERYLQAKTLEERIKATEEMIRVAPKHKGSEKLLKTLKRRLSKLRLELEEKREKKVGRGGGLGFSVKKEGAAQVALVGLPNSGKSKLLQDLTSARVEVADYPFTTKRPVPGMMQVEDVQIQLVEVPAIVEGSSIGRGLGAQPLSVARNADAIALVVDASGDPVKQVEILLGELDAVGVKLNRRPPRISIEKRSSGGIEMKGAKMVEGGEMEVKRILQDHHIHNAFIVIEEPVTSEEFEEVLSESTVYPRGFIILTKFDVPGAVEKWEELKREFGDLFEVLHTGEERESLKKRIYQQLNLIRVYTKKPDEPPAERPLVLPSGSTVMDVARFVHKDLAKNLKFARVWGSTKFPGQQVTRDYVLGDKD</sequence>
<proteinExistence type="predicted"/>
<feature type="domain" description="OBG-type G" evidence="4">
    <location>
        <begin position="84"/>
        <end position="377"/>
    </location>
</feature>
<organism evidence="6 7">
    <name type="scientific">Hadarchaeum yellowstonense</name>
    <dbReference type="NCBI Taxonomy" id="1776334"/>
    <lineage>
        <taxon>Archaea</taxon>
        <taxon>Methanobacteriati</taxon>
        <taxon>Candidatus Hadarchaeota</taxon>
        <taxon>Candidatus Hadarchaeia</taxon>
        <taxon>Candidatus Hadarchaeales</taxon>
        <taxon>Candidatus Hadarchaeaceae</taxon>
        <taxon>Candidatus Hadarchaeum</taxon>
    </lineage>
</organism>
<dbReference type="Gene3D" id="3.10.20.30">
    <property type="match status" value="1"/>
</dbReference>
<dbReference type="STRING" id="1776334.APZ16_01715"/>
<dbReference type="Gene3D" id="6.10.140.1070">
    <property type="match status" value="1"/>
</dbReference>
<evidence type="ECO:0000259" key="4">
    <source>
        <dbReference type="PROSITE" id="PS51710"/>
    </source>
</evidence>
<dbReference type="InterPro" id="IPR004095">
    <property type="entry name" value="TGS"/>
</dbReference>
<dbReference type="PROSITE" id="PS51880">
    <property type="entry name" value="TGS"/>
    <property type="match status" value="1"/>
</dbReference>
<dbReference type="SUPFAM" id="SSF52540">
    <property type="entry name" value="P-loop containing nucleoside triphosphate hydrolases"/>
    <property type="match status" value="1"/>
</dbReference>
<dbReference type="PRINTS" id="PR00326">
    <property type="entry name" value="GTP1OBG"/>
</dbReference>
<dbReference type="PANTHER" id="PTHR43127">
    <property type="entry name" value="DEVELOPMENTALLY-REGULATED GTP-BINDING PROTEIN 2"/>
    <property type="match status" value="1"/>
</dbReference>
<protein>
    <submittedName>
        <fullName evidence="6">GTP-binding protein</fullName>
    </submittedName>
</protein>
<dbReference type="InterPro" id="IPR031167">
    <property type="entry name" value="G_OBG"/>
</dbReference>
<dbReference type="EMBL" id="LQMQ01000002">
    <property type="protein sequence ID" value="KUO42615.1"/>
    <property type="molecule type" value="Genomic_DNA"/>
</dbReference>
<reference evidence="6 7" key="1">
    <citation type="journal article" date="2016" name="Nat. Microbiol.">
        <title>Genomic inference of the metabolism of cosmopolitan subsurface Archaea, Hadesarchaea.</title>
        <authorList>
            <person name="Baker B.J."/>
            <person name="Saw J.H."/>
            <person name="Lind A.E."/>
            <person name="Lazar C.S."/>
            <person name="Hinrichs K.-U."/>
            <person name="Teske A.P."/>
            <person name="Ettema T.J."/>
        </authorList>
    </citation>
    <scope>NUCLEOTIDE SEQUENCE [LARGE SCALE GENOMIC DNA]</scope>
</reference>
<evidence type="ECO:0000259" key="5">
    <source>
        <dbReference type="PROSITE" id="PS51880"/>
    </source>
</evidence>
<evidence type="ECO:0000313" key="7">
    <source>
        <dbReference type="Proteomes" id="UP000074294"/>
    </source>
</evidence>
<evidence type="ECO:0000256" key="2">
    <source>
        <dbReference type="ARBA" id="ARBA00023134"/>
    </source>
</evidence>
<dbReference type="Gene3D" id="3.40.50.300">
    <property type="entry name" value="P-loop containing nucleotide triphosphate hydrolases"/>
    <property type="match status" value="1"/>
</dbReference>
<feature type="non-terminal residue" evidence="6">
    <location>
        <position position="377"/>
    </location>
</feature>
<dbReference type="InterPro" id="IPR012676">
    <property type="entry name" value="TGS-like"/>
</dbReference>
<name>A0A147K189_HADYE</name>
<dbReference type="Pfam" id="PF02824">
    <property type="entry name" value="TGS"/>
    <property type="match status" value="1"/>
</dbReference>
<dbReference type="GO" id="GO:0003924">
    <property type="term" value="F:GTPase activity"/>
    <property type="evidence" value="ECO:0007669"/>
    <property type="project" value="InterPro"/>
</dbReference>
<dbReference type="AlphaFoldDB" id="A0A147K189"/>
<keyword evidence="3" id="KW-0175">Coiled coil</keyword>
<dbReference type="InterPro" id="IPR027417">
    <property type="entry name" value="P-loop_NTPase"/>
</dbReference>
<keyword evidence="1" id="KW-0547">Nucleotide-binding</keyword>
<feature type="coiled-coil region" evidence="3">
    <location>
        <begin position="39"/>
        <end position="66"/>
    </location>
</feature>
<accession>A0A147K189</accession>
<dbReference type="Proteomes" id="UP000074294">
    <property type="component" value="Unassembled WGS sequence"/>
</dbReference>
<dbReference type="SUPFAM" id="SSF81271">
    <property type="entry name" value="TGS-like"/>
    <property type="match status" value="1"/>
</dbReference>
<evidence type="ECO:0000256" key="1">
    <source>
        <dbReference type="ARBA" id="ARBA00022741"/>
    </source>
</evidence>
<evidence type="ECO:0000313" key="6">
    <source>
        <dbReference type="EMBL" id="KUO42615.1"/>
    </source>
</evidence>
<dbReference type="InterPro" id="IPR006073">
    <property type="entry name" value="GTP-bd"/>
</dbReference>
<dbReference type="Pfam" id="PF16897">
    <property type="entry name" value="MMR_HSR1_Xtn"/>
    <property type="match status" value="1"/>
</dbReference>
<comment type="caution">
    <text evidence="6">The sequence shown here is derived from an EMBL/GenBank/DDBJ whole genome shotgun (WGS) entry which is preliminary data.</text>
</comment>
<gene>
    <name evidence="6" type="ORF">APZ16_01715</name>
</gene>
<evidence type="ECO:0000256" key="3">
    <source>
        <dbReference type="SAM" id="Coils"/>
    </source>
</evidence>
<keyword evidence="2" id="KW-0342">GTP-binding</keyword>
<dbReference type="InterPro" id="IPR031662">
    <property type="entry name" value="GTP-binding_2"/>
</dbReference>
<dbReference type="PROSITE" id="PS51710">
    <property type="entry name" value="G_OBG"/>
    <property type="match status" value="1"/>
</dbReference>
<feature type="domain" description="TGS" evidence="5">
    <location>
        <begin position="310"/>
        <end position="377"/>
    </location>
</feature>
<dbReference type="Pfam" id="PF01926">
    <property type="entry name" value="MMR_HSR1"/>
    <property type="match status" value="1"/>
</dbReference>
<dbReference type="InterPro" id="IPR045001">
    <property type="entry name" value="DRG"/>
</dbReference>